<gene>
    <name evidence="2" type="ORF">B0W44_05385</name>
</gene>
<dbReference type="Gene3D" id="2.60.120.260">
    <property type="entry name" value="Galactose-binding domain-like"/>
    <property type="match status" value="1"/>
</dbReference>
<feature type="domain" description="Tail spike" evidence="1">
    <location>
        <begin position="95"/>
        <end position="344"/>
    </location>
</feature>
<evidence type="ECO:0000259" key="1">
    <source>
        <dbReference type="Pfam" id="PF06605"/>
    </source>
</evidence>
<dbReference type="Proteomes" id="UP000188603">
    <property type="component" value="Chromosome"/>
</dbReference>
<evidence type="ECO:0000313" key="2">
    <source>
        <dbReference type="EMBL" id="AQS55300.1"/>
    </source>
</evidence>
<dbReference type="InterPro" id="IPR010572">
    <property type="entry name" value="Tail_dom"/>
</dbReference>
<protein>
    <recommendedName>
        <fullName evidence="1">Tail spike domain-containing protein</fullName>
    </recommendedName>
</protein>
<dbReference type="EMBL" id="CP019699">
    <property type="protein sequence ID" value="AQS55300.1"/>
    <property type="molecule type" value="Genomic_DNA"/>
</dbReference>
<dbReference type="Pfam" id="PF06605">
    <property type="entry name" value="Prophage_tail"/>
    <property type="match status" value="1"/>
</dbReference>
<accession>A0A1U9K5L4</accession>
<dbReference type="KEGG" id="ntr:B0W44_05385"/>
<dbReference type="InterPro" id="IPR007119">
    <property type="entry name" value="Phage_tail_spike_N"/>
</dbReference>
<proteinExistence type="predicted"/>
<reference evidence="2 3" key="1">
    <citation type="journal article" date="2015" name="Int. J. Syst. Evol. Microbiol.">
        <title>Novibacillus thermophilus gen. nov., sp. nov., a Gram-staining-negative and moderately thermophilic member of the family Thermoactinomycetaceae.</title>
        <authorList>
            <person name="Yang G."/>
            <person name="Chen J."/>
            <person name="Zhou S."/>
        </authorList>
    </citation>
    <scope>NUCLEOTIDE SEQUENCE [LARGE SCALE GENOMIC DNA]</scope>
    <source>
        <strain evidence="2 3">SG-1</strain>
    </source>
</reference>
<keyword evidence="3" id="KW-1185">Reference proteome</keyword>
<dbReference type="STRING" id="1471761.B0W44_05385"/>
<evidence type="ECO:0000313" key="3">
    <source>
        <dbReference type="Proteomes" id="UP000188603"/>
    </source>
</evidence>
<sequence length="1098" mass="123796">MSPSETVIHITDHQTDVILDTISDFWDDTHLKQLNGVETFDFTTFSDESYSEHLADRNRIVIPGEDGEFLEFIIEEVIQHSDRTKAVYASASYLELKKQKVIEPQTLSGQTPQSAVDFALSNTEWRPGIITFTNIRTIHIENHTNPYNLLRKIASEFDLELRFRVEIDHYRIIGRYVDLIEQVGEWRGREIVFGKDLLGIERKEKTDQVVTALIGLGPEREDGTRLEVFVEDLDALQRWGRGGRHLIEVYEPESTDQDMTESRLRELTENELEKRVNAIVEYEVNISDVENVPELENEQIRFGDTIRIKDEKFSPPLYLEARVHTQERSLRDRSRKRVVLGDFTEYTEEEVRAIWKQLRQQIQQKISRAELSEYAERKIHRSASPPENTEHLWLDITTIPNVLKRYDEEENDWVKITPTRADEVGAETPDGAQEKADQAEENAKIYSENFTINYAQKQITSSPTPPENPEIGDLWFDNSTEPPTFRRWNGLEWEKLSASSFEELEGMIDKEQLPDRVIDATKLAIDAVQAENLAENSVYAEAIQAEAVGAQAIAANAILAKHIAAGEVTANHLAADAVTANAIAAGAILSEHIASKSITTDKLMVGNLDNMIDNPNFIDSIEPHHVFMGRWGLLTGEQSFVQGKPSLECDAEELGGEQRIYLNGDHTIEVQPGERYYMTVWVRPSGPSGVTWNRLNLAFRCEDANGNYLAFAGSQTWKPGVDIPVRQWTQLSLIADIPAGAVTMAPTIRVLDDDANNISHYLFDAVNMRRMVDGNIITGTLDAGQVTIGGTGPTRAHLGVDNIEFYRNNNYTGQVTTAQYDNNRDQILVHSPNQSALAASDEVGWGSLYKGAFVEAHNTSNNANVNLIAYNGSRVSEFSISATDGAALFGGLTVYGGQSVFYDPIIVEPLSGTTALRLNIERAWEFRSYGTGSATELGLKALTAQKNFSIRNSDDQRIVDFRAYTSGGGMYVYRDFTVAGSKSAVVETENYGKRLMYALETPDSRFMDVIETTLEPGEHWIELNPMFAETINGYSVFPITQDGGRVQVLEREPKRFKLRVIGEKQVDVACWVYGKRIGHEEKYMEKVKEEDELEHNEH</sequence>
<dbReference type="AlphaFoldDB" id="A0A1U9K5L4"/>
<name>A0A1U9K5L4_9BACL</name>
<organism evidence="2 3">
    <name type="scientific">Novibacillus thermophilus</name>
    <dbReference type="NCBI Taxonomy" id="1471761"/>
    <lineage>
        <taxon>Bacteria</taxon>
        <taxon>Bacillati</taxon>
        <taxon>Bacillota</taxon>
        <taxon>Bacilli</taxon>
        <taxon>Bacillales</taxon>
        <taxon>Thermoactinomycetaceae</taxon>
        <taxon>Novibacillus</taxon>
    </lineage>
</organism>
<dbReference type="NCBIfam" id="TIGR01665">
    <property type="entry name" value="put_anti_recept"/>
    <property type="match status" value="1"/>
</dbReference>